<dbReference type="AlphaFoldDB" id="A0A4V4JRT3"/>
<dbReference type="GO" id="GO:0005634">
    <property type="term" value="C:nucleus"/>
    <property type="evidence" value="ECO:0007669"/>
    <property type="project" value="TreeGrafter"/>
</dbReference>
<protein>
    <submittedName>
        <fullName evidence="1">Uncharacterized protein</fullName>
    </submittedName>
</protein>
<dbReference type="EMBL" id="QZBD01000565">
    <property type="protein sequence ID" value="THY11173.1"/>
    <property type="molecule type" value="Genomic_DNA"/>
</dbReference>
<evidence type="ECO:0000313" key="1">
    <source>
        <dbReference type="EMBL" id="THY11173.1"/>
    </source>
</evidence>
<sequence length="549" mass="62689">SRNWRIGGVAYGDLNTLIGQDESSTDFFSLRLTTDSDFGSLQEKSVRWILASGRTGRLYLGAVSDWAKQTDAAKKTSPFSMTDSPFTRSPLDPKEQPILDRLLGLRDQLSVLKSDRTSYIRTQDVLDLYTTLIGEVEKLNDLRTDKRNEQNRVDTVLDDCFQLVSLFFLTIGRNQEAPAVYSAVSTVKRLLDHLKEAGFYLPQDLESIEHNLRKWRSSVERGKDVHSNSLMTLLEARIDVCYQTLKDLQASLSQLDPQLMGYYEKLVSILRSLSACNTRSKFPVKEVQELEEQLKQIQAELKDAGVSHEGRTAEEAYAERLSQVHIAENNVQEGTKVVSFLLGRCLLWVEIIQEKNGKIDERFRDTYDKLVKLRNTLDNMNLTQAWSLRETDLYSYQRQLDRIDESRVDGNFLDAEGKPADLHSQRTLLYLLRKSYSYIYHYIISSEPVSEALLPIYNQLLTLKRCLLEVKRSGGVDSPRELYPYSMKLNSIDNMKKDGKFMVGDDIPEGQGSVTSLLAECFDIAYDLRNEAEERQDDAESADAAETKE</sequence>
<dbReference type="Pfam" id="PF10303">
    <property type="entry name" value="DUF2408"/>
    <property type="match status" value="2"/>
</dbReference>
<comment type="caution">
    <text evidence="1">The sequence shown here is derived from an EMBL/GenBank/DDBJ whole genome shotgun (WGS) entry which is preliminary data.</text>
</comment>
<dbReference type="GO" id="GO:0005737">
    <property type="term" value="C:cytoplasm"/>
    <property type="evidence" value="ECO:0007669"/>
    <property type="project" value="TreeGrafter"/>
</dbReference>
<dbReference type="InterPro" id="IPR018810">
    <property type="entry name" value="UPF0662"/>
</dbReference>
<dbReference type="PANTHER" id="PTHR28086:SF1">
    <property type="entry name" value="CU(2+) SUPPRESSING AND BLEOMYCIN SENSITIVE PROTEIN 1"/>
    <property type="match status" value="1"/>
</dbReference>
<organism evidence="1 2">
    <name type="scientific">Aureobasidium pullulans</name>
    <name type="common">Black yeast</name>
    <name type="synonym">Pullularia pullulans</name>
    <dbReference type="NCBI Taxonomy" id="5580"/>
    <lineage>
        <taxon>Eukaryota</taxon>
        <taxon>Fungi</taxon>
        <taxon>Dikarya</taxon>
        <taxon>Ascomycota</taxon>
        <taxon>Pezizomycotina</taxon>
        <taxon>Dothideomycetes</taxon>
        <taxon>Dothideomycetidae</taxon>
        <taxon>Dothideales</taxon>
        <taxon>Saccotheciaceae</taxon>
        <taxon>Aureobasidium</taxon>
    </lineage>
</organism>
<proteinExistence type="predicted"/>
<reference evidence="1 2" key="1">
    <citation type="submission" date="2018-10" db="EMBL/GenBank/DDBJ databases">
        <title>Fifty Aureobasidium pullulans genomes reveal a recombining polyextremotolerant generalist.</title>
        <authorList>
            <person name="Gostincar C."/>
            <person name="Turk M."/>
            <person name="Zajc J."/>
            <person name="Gunde-Cimerman N."/>
        </authorList>
    </citation>
    <scope>NUCLEOTIDE SEQUENCE [LARGE SCALE GENOMIC DNA]</scope>
    <source>
        <strain evidence="1 2">EXF-6604</strain>
    </source>
</reference>
<accession>A0A4V4JRT3</accession>
<evidence type="ECO:0000313" key="2">
    <source>
        <dbReference type="Proteomes" id="UP000306584"/>
    </source>
</evidence>
<name>A0A4V4JRT3_AURPU</name>
<dbReference type="PANTHER" id="PTHR28086">
    <property type="entry name" value="UPF0662 PROTEIN YPL260W"/>
    <property type="match status" value="1"/>
</dbReference>
<dbReference type="Proteomes" id="UP000306584">
    <property type="component" value="Unassembled WGS sequence"/>
</dbReference>
<gene>
    <name evidence="1" type="ORF">D6D01_09015</name>
</gene>
<feature type="non-terminal residue" evidence="1">
    <location>
        <position position="1"/>
    </location>
</feature>